<accession>A0A7W6EE76</accession>
<protein>
    <submittedName>
        <fullName evidence="1">Uncharacterized protein</fullName>
    </submittedName>
</protein>
<evidence type="ECO:0000313" key="2">
    <source>
        <dbReference type="Proteomes" id="UP000530268"/>
    </source>
</evidence>
<proteinExistence type="predicted"/>
<name>A0A7W6EE76_9RHOB</name>
<organism evidence="1 2">
    <name type="scientific">Sulfitobacter undariae</name>
    <dbReference type="NCBI Taxonomy" id="1563671"/>
    <lineage>
        <taxon>Bacteria</taxon>
        <taxon>Pseudomonadati</taxon>
        <taxon>Pseudomonadota</taxon>
        <taxon>Alphaproteobacteria</taxon>
        <taxon>Rhodobacterales</taxon>
        <taxon>Roseobacteraceae</taxon>
        <taxon>Sulfitobacter</taxon>
    </lineage>
</organism>
<dbReference type="EMBL" id="JACIEI010000034">
    <property type="protein sequence ID" value="MBB3996149.1"/>
    <property type="molecule type" value="Genomic_DNA"/>
</dbReference>
<reference evidence="1 2" key="1">
    <citation type="submission" date="2020-08" db="EMBL/GenBank/DDBJ databases">
        <title>Genomic Encyclopedia of Type Strains, Phase IV (KMG-IV): sequencing the most valuable type-strain genomes for metagenomic binning, comparative biology and taxonomic classification.</title>
        <authorList>
            <person name="Goeker M."/>
        </authorList>
    </citation>
    <scope>NUCLEOTIDE SEQUENCE [LARGE SCALE GENOMIC DNA]</scope>
    <source>
        <strain evidence="1 2">DSM 102234</strain>
    </source>
</reference>
<gene>
    <name evidence="1" type="ORF">GGR95_003817</name>
</gene>
<sequence length="27" mass="3184">FVDVILLFERINAAQDELRGVYIYNIV</sequence>
<dbReference type="Proteomes" id="UP000530268">
    <property type="component" value="Unassembled WGS sequence"/>
</dbReference>
<evidence type="ECO:0000313" key="1">
    <source>
        <dbReference type="EMBL" id="MBB3996149.1"/>
    </source>
</evidence>
<keyword evidence="2" id="KW-1185">Reference proteome</keyword>
<comment type="caution">
    <text evidence="1">The sequence shown here is derived from an EMBL/GenBank/DDBJ whole genome shotgun (WGS) entry which is preliminary data.</text>
</comment>
<dbReference type="AlphaFoldDB" id="A0A7W6EE76"/>
<feature type="non-terminal residue" evidence="1">
    <location>
        <position position="1"/>
    </location>
</feature>